<accession>A0A4R6NAS4</accession>
<comment type="caution">
    <text evidence="2">The sequence shown here is derived from an EMBL/GenBank/DDBJ whole genome shotgun (WGS) entry which is preliminary data.</text>
</comment>
<feature type="transmembrane region" description="Helical" evidence="1">
    <location>
        <begin position="40"/>
        <end position="68"/>
    </location>
</feature>
<keyword evidence="3" id="KW-1185">Reference proteome</keyword>
<organism evidence="2 3">
    <name type="scientific">Roseateles asaccharophilus</name>
    <dbReference type="NCBI Taxonomy" id="582607"/>
    <lineage>
        <taxon>Bacteria</taxon>
        <taxon>Pseudomonadati</taxon>
        <taxon>Pseudomonadota</taxon>
        <taxon>Betaproteobacteria</taxon>
        <taxon>Burkholderiales</taxon>
        <taxon>Sphaerotilaceae</taxon>
        <taxon>Roseateles</taxon>
    </lineage>
</organism>
<name>A0A4R6NAS4_9BURK</name>
<reference evidence="2 3" key="1">
    <citation type="submission" date="2019-03" db="EMBL/GenBank/DDBJ databases">
        <title>Genomic Encyclopedia of Type Strains, Phase IV (KMG-IV): sequencing the most valuable type-strain genomes for metagenomic binning, comparative biology and taxonomic classification.</title>
        <authorList>
            <person name="Goeker M."/>
        </authorList>
    </citation>
    <scope>NUCLEOTIDE SEQUENCE [LARGE SCALE GENOMIC DNA]</scope>
    <source>
        <strain evidence="2 3">DSM 25082</strain>
    </source>
</reference>
<feature type="transmembrane region" description="Helical" evidence="1">
    <location>
        <begin position="110"/>
        <end position="127"/>
    </location>
</feature>
<keyword evidence="1" id="KW-1133">Transmembrane helix</keyword>
<dbReference type="OrthoDB" id="111868at2"/>
<sequence>MKPEPSSPARGSLDAVTQARQAAQWERNKPSIYVDLGLGLFFFVCAKFTDLTTAALLGAAAGLSVYLVQRYVKVDLLGGLAMFGVAMLLVSAGFSWLFQDDWAVKMKGTILGLLTATLFLGDGLFNRGRYFGRRLARYVMEPVVEQRLAIGLGLLGALMASLNWGVAEFFSTDVWLAYTTFGDIALSMLLFFAVLRFARA</sequence>
<feature type="transmembrane region" description="Helical" evidence="1">
    <location>
        <begin position="80"/>
        <end position="98"/>
    </location>
</feature>
<feature type="transmembrane region" description="Helical" evidence="1">
    <location>
        <begin position="148"/>
        <end position="170"/>
    </location>
</feature>
<keyword evidence="1" id="KW-0812">Transmembrane</keyword>
<protein>
    <submittedName>
        <fullName evidence="2">Intracellular septation protein A</fullName>
    </submittedName>
</protein>
<dbReference type="Pfam" id="PF04279">
    <property type="entry name" value="IspA"/>
    <property type="match status" value="1"/>
</dbReference>
<dbReference type="GO" id="GO:0016020">
    <property type="term" value="C:membrane"/>
    <property type="evidence" value="ECO:0007669"/>
    <property type="project" value="InterPro"/>
</dbReference>
<dbReference type="EMBL" id="SNXE01000001">
    <property type="protein sequence ID" value="TDP12731.1"/>
    <property type="molecule type" value="Genomic_DNA"/>
</dbReference>
<gene>
    <name evidence="2" type="ORF">DFR39_101204</name>
</gene>
<evidence type="ECO:0000313" key="3">
    <source>
        <dbReference type="Proteomes" id="UP000295357"/>
    </source>
</evidence>
<proteinExistence type="predicted"/>
<evidence type="ECO:0000256" key="1">
    <source>
        <dbReference type="SAM" id="Phobius"/>
    </source>
</evidence>
<feature type="transmembrane region" description="Helical" evidence="1">
    <location>
        <begin position="176"/>
        <end position="198"/>
    </location>
</feature>
<dbReference type="RefSeq" id="WP_133601674.1">
    <property type="nucleotide sequence ID" value="NZ_JAUFPJ010000005.1"/>
</dbReference>
<keyword evidence="1" id="KW-0472">Membrane</keyword>
<dbReference type="Proteomes" id="UP000295357">
    <property type="component" value="Unassembled WGS sequence"/>
</dbReference>
<evidence type="ECO:0000313" key="2">
    <source>
        <dbReference type="EMBL" id="TDP12731.1"/>
    </source>
</evidence>
<dbReference type="InterPro" id="IPR006008">
    <property type="entry name" value="YciB"/>
</dbReference>
<dbReference type="AlphaFoldDB" id="A0A4R6NAS4"/>